<evidence type="ECO:0008006" key="4">
    <source>
        <dbReference type="Google" id="ProtNLM"/>
    </source>
</evidence>
<dbReference type="EMBL" id="AMQN01002686">
    <property type="status" value="NOT_ANNOTATED_CDS"/>
    <property type="molecule type" value="Genomic_DNA"/>
</dbReference>
<dbReference type="AlphaFoldDB" id="R7TH88"/>
<dbReference type="EnsemblMetazoa" id="CapteT201393">
    <property type="protein sequence ID" value="CapteP201393"/>
    <property type="gene ID" value="CapteG201393"/>
</dbReference>
<evidence type="ECO:0000313" key="2">
    <source>
        <dbReference type="EnsemblMetazoa" id="CapteP201393"/>
    </source>
</evidence>
<keyword evidence="3" id="KW-1185">Reference proteome</keyword>
<accession>R7TH88</accession>
<dbReference type="EMBL" id="KB309853">
    <property type="protein sequence ID" value="ELT93173.1"/>
    <property type="molecule type" value="Genomic_DNA"/>
</dbReference>
<organism evidence="1">
    <name type="scientific">Capitella teleta</name>
    <name type="common">Polychaete worm</name>
    <dbReference type="NCBI Taxonomy" id="283909"/>
    <lineage>
        <taxon>Eukaryota</taxon>
        <taxon>Metazoa</taxon>
        <taxon>Spiralia</taxon>
        <taxon>Lophotrochozoa</taxon>
        <taxon>Annelida</taxon>
        <taxon>Polychaeta</taxon>
        <taxon>Sedentaria</taxon>
        <taxon>Scolecida</taxon>
        <taxon>Capitellidae</taxon>
        <taxon>Capitella</taxon>
    </lineage>
</organism>
<dbReference type="Gene3D" id="3.40.50.150">
    <property type="entry name" value="Vaccinia Virus protein VP39"/>
    <property type="match status" value="1"/>
</dbReference>
<reference evidence="1 3" key="2">
    <citation type="journal article" date="2013" name="Nature">
        <title>Insights into bilaterian evolution from three spiralian genomes.</title>
        <authorList>
            <person name="Simakov O."/>
            <person name="Marletaz F."/>
            <person name="Cho S.J."/>
            <person name="Edsinger-Gonzales E."/>
            <person name="Havlak P."/>
            <person name="Hellsten U."/>
            <person name="Kuo D.H."/>
            <person name="Larsson T."/>
            <person name="Lv J."/>
            <person name="Arendt D."/>
            <person name="Savage R."/>
            <person name="Osoegawa K."/>
            <person name="de Jong P."/>
            <person name="Grimwood J."/>
            <person name="Chapman J.A."/>
            <person name="Shapiro H."/>
            <person name="Aerts A."/>
            <person name="Otillar R.P."/>
            <person name="Terry A.Y."/>
            <person name="Boore J.L."/>
            <person name="Grigoriev I.V."/>
            <person name="Lindberg D.R."/>
            <person name="Seaver E.C."/>
            <person name="Weisblat D.A."/>
            <person name="Putnam N.H."/>
            <person name="Rokhsar D.S."/>
        </authorList>
    </citation>
    <scope>NUCLEOTIDE SEQUENCE</scope>
    <source>
        <strain evidence="1 3">I ESC-2004</strain>
    </source>
</reference>
<dbReference type="Proteomes" id="UP000014760">
    <property type="component" value="Unassembled WGS sequence"/>
</dbReference>
<name>R7TH88_CAPTE</name>
<dbReference type="Pfam" id="PF13489">
    <property type="entry name" value="Methyltransf_23"/>
    <property type="match status" value="1"/>
</dbReference>
<dbReference type="InterPro" id="IPR029063">
    <property type="entry name" value="SAM-dependent_MTases_sf"/>
</dbReference>
<gene>
    <name evidence="1" type="ORF">CAPTEDRAFT_201393</name>
</gene>
<dbReference type="HOGENOM" id="CLU_077491_0_0_1"/>
<reference evidence="2" key="3">
    <citation type="submission" date="2015-06" db="UniProtKB">
        <authorList>
            <consortium name="EnsemblMetazoa"/>
        </authorList>
    </citation>
    <scope>IDENTIFICATION</scope>
</reference>
<protein>
    <recommendedName>
        <fullName evidence="4">Methyltransferase type 12 domain-containing protein</fullName>
    </recommendedName>
</protein>
<evidence type="ECO:0000313" key="1">
    <source>
        <dbReference type="EMBL" id="ELT93173.1"/>
    </source>
</evidence>
<proteinExistence type="predicted"/>
<reference evidence="3" key="1">
    <citation type="submission" date="2012-12" db="EMBL/GenBank/DDBJ databases">
        <authorList>
            <person name="Hellsten U."/>
            <person name="Grimwood J."/>
            <person name="Chapman J.A."/>
            <person name="Shapiro H."/>
            <person name="Aerts A."/>
            <person name="Otillar R.P."/>
            <person name="Terry A.Y."/>
            <person name="Boore J.L."/>
            <person name="Simakov O."/>
            <person name="Marletaz F."/>
            <person name="Cho S.-J."/>
            <person name="Edsinger-Gonzales E."/>
            <person name="Havlak P."/>
            <person name="Kuo D.-H."/>
            <person name="Larsson T."/>
            <person name="Lv J."/>
            <person name="Arendt D."/>
            <person name="Savage R."/>
            <person name="Osoegawa K."/>
            <person name="de Jong P."/>
            <person name="Lindberg D.R."/>
            <person name="Seaver E.C."/>
            <person name="Weisblat D.A."/>
            <person name="Putnam N.H."/>
            <person name="Grigoriev I.V."/>
            <person name="Rokhsar D.S."/>
        </authorList>
    </citation>
    <scope>NUCLEOTIDE SEQUENCE</scope>
    <source>
        <strain evidence="3">I ESC-2004</strain>
    </source>
</reference>
<dbReference type="SUPFAM" id="SSF53335">
    <property type="entry name" value="S-adenosyl-L-methionine-dependent methyltransferases"/>
    <property type="match status" value="1"/>
</dbReference>
<sequence length="241" mass="27327">MFSDYNTPWSEARQIIDEKHKFIRCFADHAAVFDLQTAQSCLSIGAGCGESDAFIVSKLMPQLQRYIAVEPDKENIKELVPRVLDALQGRRCLELYHSRIEDAIDRIEGPVDVVLLLEVLYYIKDYETLLQRLKRLLKPGSKIVVSLLRSDSDVVRAVETLGLKTWQDVQQVEALVKILYPNMKASYVSFICTTDVRDTTIGAFSILTANADVGEEKLAKFKELFESPITDYGIEIAIFEI</sequence>
<evidence type="ECO:0000313" key="3">
    <source>
        <dbReference type="Proteomes" id="UP000014760"/>
    </source>
</evidence>
<dbReference type="OMA" id="FHFTLKN"/>